<dbReference type="InterPro" id="IPR007060">
    <property type="entry name" value="FtsL/DivIC"/>
</dbReference>
<evidence type="ECO:0000256" key="3">
    <source>
        <dbReference type="ARBA" id="ARBA00022692"/>
    </source>
</evidence>
<sequence length="121" mass="13766">MPRITLPRAPKDIAQPRAMFPRRHRGLYILIILAVCVLAANAVIGERGLLESRKAERRHDNLLDSIESLQRENRSLHNHAKRLREDPTIIESIARQELGLIRPGEIVFIVKDRLPATGKTP</sequence>
<dbReference type="AlphaFoldDB" id="A0A381SX62"/>
<evidence type="ECO:0000256" key="1">
    <source>
        <dbReference type="ARBA" id="ARBA00022475"/>
    </source>
</evidence>
<accession>A0A381SX62</accession>
<feature type="transmembrane region" description="Helical" evidence="8">
    <location>
        <begin position="26"/>
        <end position="44"/>
    </location>
</feature>
<keyword evidence="2" id="KW-0132">Cell division</keyword>
<dbReference type="InterPro" id="IPR023081">
    <property type="entry name" value="Cell_div_FtsB"/>
</dbReference>
<evidence type="ECO:0000256" key="4">
    <source>
        <dbReference type="ARBA" id="ARBA00022989"/>
    </source>
</evidence>
<keyword evidence="4 8" id="KW-1133">Transmembrane helix</keyword>
<evidence type="ECO:0000256" key="5">
    <source>
        <dbReference type="ARBA" id="ARBA00023136"/>
    </source>
</evidence>
<keyword evidence="1" id="KW-1003">Cell membrane</keyword>
<keyword evidence="7" id="KW-0175">Coiled coil</keyword>
<dbReference type="GO" id="GO:0030428">
    <property type="term" value="C:cell septum"/>
    <property type="evidence" value="ECO:0007669"/>
    <property type="project" value="TreeGrafter"/>
</dbReference>
<organism evidence="9">
    <name type="scientific">marine metagenome</name>
    <dbReference type="NCBI Taxonomy" id="408172"/>
    <lineage>
        <taxon>unclassified sequences</taxon>
        <taxon>metagenomes</taxon>
        <taxon>ecological metagenomes</taxon>
    </lineage>
</organism>
<evidence type="ECO:0008006" key="10">
    <source>
        <dbReference type="Google" id="ProtNLM"/>
    </source>
</evidence>
<dbReference type="PANTHER" id="PTHR37485:SF1">
    <property type="entry name" value="CELL DIVISION PROTEIN FTSB"/>
    <property type="match status" value="1"/>
</dbReference>
<name>A0A381SX62_9ZZZZ</name>
<evidence type="ECO:0000256" key="6">
    <source>
        <dbReference type="ARBA" id="ARBA00023306"/>
    </source>
</evidence>
<dbReference type="GO" id="GO:0043093">
    <property type="term" value="P:FtsZ-dependent cytokinesis"/>
    <property type="evidence" value="ECO:0007669"/>
    <property type="project" value="TreeGrafter"/>
</dbReference>
<gene>
    <name evidence="9" type="ORF">METZ01_LOCUS61446</name>
</gene>
<evidence type="ECO:0000256" key="8">
    <source>
        <dbReference type="SAM" id="Phobius"/>
    </source>
</evidence>
<keyword evidence="3 8" id="KW-0812">Transmembrane</keyword>
<evidence type="ECO:0000313" key="9">
    <source>
        <dbReference type="EMBL" id="SVA08592.1"/>
    </source>
</evidence>
<keyword evidence="5 8" id="KW-0472">Membrane</keyword>
<dbReference type="EMBL" id="UINC01003707">
    <property type="protein sequence ID" value="SVA08592.1"/>
    <property type="molecule type" value="Genomic_DNA"/>
</dbReference>
<feature type="coiled-coil region" evidence="7">
    <location>
        <begin position="52"/>
        <end position="86"/>
    </location>
</feature>
<evidence type="ECO:0000256" key="7">
    <source>
        <dbReference type="SAM" id="Coils"/>
    </source>
</evidence>
<proteinExistence type="predicted"/>
<evidence type="ECO:0000256" key="2">
    <source>
        <dbReference type="ARBA" id="ARBA00022618"/>
    </source>
</evidence>
<protein>
    <recommendedName>
        <fullName evidence="10">Septum formation initiator family protein</fullName>
    </recommendedName>
</protein>
<dbReference type="Pfam" id="PF04977">
    <property type="entry name" value="DivIC"/>
    <property type="match status" value="1"/>
</dbReference>
<keyword evidence="6" id="KW-0131">Cell cycle</keyword>
<reference evidence="9" key="1">
    <citation type="submission" date="2018-05" db="EMBL/GenBank/DDBJ databases">
        <authorList>
            <person name="Lanie J.A."/>
            <person name="Ng W.-L."/>
            <person name="Kazmierczak K.M."/>
            <person name="Andrzejewski T.M."/>
            <person name="Davidsen T.M."/>
            <person name="Wayne K.J."/>
            <person name="Tettelin H."/>
            <person name="Glass J.I."/>
            <person name="Rusch D."/>
            <person name="Podicherti R."/>
            <person name="Tsui H.-C.T."/>
            <person name="Winkler M.E."/>
        </authorList>
    </citation>
    <scope>NUCLEOTIDE SEQUENCE</scope>
</reference>
<dbReference type="PANTHER" id="PTHR37485">
    <property type="entry name" value="CELL DIVISION PROTEIN FTSB"/>
    <property type="match status" value="1"/>
</dbReference>